<dbReference type="GO" id="GO:0004146">
    <property type="term" value="F:dihydrofolate reductase activity"/>
    <property type="evidence" value="ECO:0007669"/>
    <property type="project" value="UniProtKB-EC"/>
</dbReference>
<dbReference type="PRINTS" id="PR00070">
    <property type="entry name" value="DHFR"/>
</dbReference>
<evidence type="ECO:0000256" key="2">
    <source>
        <dbReference type="ARBA" id="ARBA00009539"/>
    </source>
</evidence>
<keyword evidence="5" id="KW-0521">NADP</keyword>
<dbReference type="EC" id="1.5.1.3" evidence="3"/>
<evidence type="ECO:0000256" key="5">
    <source>
        <dbReference type="ARBA" id="ARBA00022857"/>
    </source>
</evidence>
<dbReference type="InterPro" id="IPR001796">
    <property type="entry name" value="DHFR_dom"/>
</dbReference>
<feature type="domain" description="DHFR" evidence="9">
    <location>
        <begin position="39"/>
        <end position="254"/>
    </location>
</feature>
<keyword evidence="4" id="KW-0554">One-carbon metabolism</keyword>
<dbReference type="PANTHER" id="PTHR48069">
    <property type="entry name" value="DIHYDROFOLATE REDUCTASE"/>
    <property type="match status" value="1"/>
</dbReference>
<evidence type="ECO:0000313" key="11">
    <source>
        <dbReference type="Proteomes" id="UP000619536"/>
    </source>
</evidence>
<proteinExistence type="inferred from homology"/>
<dbReference type="Pfam" id="PF00186">
    <property type="entry name" value="DHFR_1"/>
    <property type="match status" value="1"/>
</dbReference>
<comment type="caution">
    <text evidence="10">The sequence shown here is derived from an EMBL/GenBank/DDBJ whole genome shotgun (WGS) entry which is preliminary data.</text>
</comment>
<dbReference type="SUPFAM" id="SSF53597">
    <property type="entry name" value="Dihydrofolate reductase-like"/>
    <property type="match status" value="1"/>
</dbReference>
<dbReference type="PROSITE" id="PS51330">
    <property type="entry name" value="DHFR_2"/>
    <property type="match status" value="1"/>
</dbReference>
<name>A0A8J3AI83_9BIFI</name>
<dbReference type="GO" id="GO:0050661">
    <property type="term" value="F:NADP binding"/>
    <property type="evidence" value="ECO:0007669"/>
    <property type="project" value="InterPro"/>
</dbReference>
<dbReference type="GO" id="GO:0006730">
    <property type="term" value="P:one-carbon metabolic process"/>
    <property type="evidence" value="ECO:0007669"/>
    <property type="project" value="UniProtKB-KW"/>
</dbReference>
<feature type="compositionally biased region" description="Basic and acidic residues" evidence="8">
    <location>
        <begin position="1"/>
        <end position="22"/>
    </location>
</feature>
<keyword evidence="6" id="KW-0560">Oxidoreductase</keyword>
<dbReference type="CDD" id="cd00209">
    <property type="entry name" value="DHFR"/>
    <property type="match status" value="1"/>
</dbReference>
<dbReference type="PROSITE" id="PS00075">
    <property type="entry name" value="DHFR_1"/>
    <property type="match status" value="1"/>
</dbReference>
<reference evidence="10" key="1">
    <citation type="journal article" date="2014" name="Int. J. Syst. Evol. Microbiol.">
        <title>Complete genome sequence of Corynebacterium casei LMG S-19264T (=DSM 44701T), isolated from a smear-ripened cheese.</title>
        <authorList>
            <consortium name="US DOE Joint Genome Institute (JGI-PGF)"/>
            <person name="Walter F."/>
            <person name="Albersmeier A."/>
            <person name="Kalinowski J."/>
            <person name="Ruckert C."/>
        </authorList>
    </citation>
    <scope>NUCLEOTIDE SEQUENCE</scope>
    <source>
        <strain evidence="10">CCM 8606</strain>
    </source>
</reference>
<protein>
    <recommendedName>
        <fullName evidence="3">dihydrofolate reductase</fullName>
        <ecNumber evidence="3">1.5.1.3</ecNumber>
    </recommendedName>
</protein>
<dbReference type="AlphaFoldDB" id="A0A8J3AI83"/>
<dbReference type="InterPro" id="IPR017925">
    <property type="entry name" value="DHFR_CS"/>
</dbReference>
<evidence type="ECO:0000256" key="3">
    <source>
        <dbReference type="ARBA" id="ARBA00012856"/>
    </source>
</evidence>
<accession>A0A8J3AI83</accession>
<evidence type="ECO:0000256" key="4">
    <source>
        <dbReference type="ARBA" id="ARBA00022563"/>
    </source>
</evidence>
<dbReference type="GO" id="GO:0005829">
    <property type="term" value="C:cytosol"/>
    <property type="evidence" value="ECO:0007669"/>
    <property type="project" value="TreeGrafter"/>
</dbReference>
<organism evidence="10 11">
    <name type="scientific">Galliscardovia ingluviei</name>
    <dbReference type="NCBI Taxonomy" id="1769422"/>
    <lineage>
        <taxon>Bacteria</taxon>
        <taxon>Bacillati</taxon>
        <taxon>Actinomycetota</taxon>
        <taxon>Actinomycetes</taxon>
        <taxon>Bifidobacteriales</taxon>
        <taxon>Bifidobacteriaceae</taxon>
        <taxon>Galliscardovia</taxon>
    </lineage>
</organism>
<dbReference type="EMBL" id="BMDH01000002">
    <property type="protein sequence ID" value="GGI14335.1"/>
    <property type="molecule type" value="Genomic_DNA"/>
</dbReference>
<evidence type="ECO:0000256" key="7">
    <source>
        <dbReference type="RuleBase" id="RU004474"/>
    </source>
</evidence>
<dbReference type="GO" id="GO:0046654">
    <property type="term" value="P:tetrahydrofolate biosynthetic process"/>
    <property type="evidence" value="ECO:0007669"/>
    <property type="project" value="UniProtKB-UniPathway"/>
</dbReference>
<dbReference type="GO" id="GO:0046452">
    <property type="term" value="P:dihydrofolate metabolic process"/>
    <property type="evidence" value="ECO:0007669"/>
    <property type="project" value="TreeGrafter"/>
</dbReference>
<sequence length="265" mass="29673">MEHDSSRSGYHEPKPEQVGREENDWENEDLHDDDLRPIVVNLIWAQARSTDGREGAIGVGGGMPWYLPEDLKHFKSLTISHPVIMGRKTWESLSEKRRPLPNRDNIVISSNPQYRASGATVVDSMEAALDLARQESIPDDGIERNELWVIGGGQVFADALPYAHRVFVTDIDAEVAADVFAPDIEQLVRDGQWRRVSETGWMQPKQVSPKIKAIAKLGTVHANQAQHTAGGTTSETQDPQPVAIRGYRFVDYERTDPQSVRQAMI</sequence>
<comment type="similarity">
    <text evidence="2 7">Belongs to the dihydrofolate reductase family.</text>
</comment>
<dbReference type="UniPathway" id="UPA00077">
    <property type="reaction ID" value="UER00158"/>
</dbReference>
<evidence type="ECO:0000259" key="9">
    <source>
        <dbReference type="PROSITE" id="PS51330"/>
    </source>
</evidence>
<dbReference type="GO" id="GO:0046655">
    <property type="term" value="P:folic acid metabolic process"/>
    <property type="evidence" value="ECO:0007669"/>
    <property type="project" value="TreeGrafter"/>
</dbReference>
<reference evidence="10" key="2">
    <citation type="submission" date="2020-09" db="EMBL/GenBank/DDBJ databases">
        <authorList>
            <person name="Sun Q."/>
            <person name="Sedlacek I."/>
        </authorList>
    </citation>
    <scope>NUCLEOTIDE SEQUENCE</scope>
    <source>
        <strain evidence="10">CCM 8606</strain>
    </source>
</reference>
<keyword evidence="11" id="KW-1185">Reference proteome</keyword>
<dbReference type="InterPro" id="IPR024072">
    <property type="entry name" value="DHFR-like_dom_sf"/>
</dbReference>
<evidence type="ECO:0000256" key="6">
    <source>
        <dbReference type="ARBA" id="ARBA00023002"/>
    </source>
</evidence>
<dbReference type="PANTHER" id="PTHR48069:SF3">
    <property type="entry name" value="DIHYDROFOLATE REDUCTASE"/>
    <property type="match status" value="1"/>
</dbReference>
<comment type="pathway">
    <text evidence="1">Cofactor biosynthesis; tetrahydrofolate biosynthesis; 5,6,7,8-tetrahydrofolate from 7,8-dihydrofolate: step 1/1.</text>
</comment>
<dbReference type="Proteomes" id="UP000619536">
    <property type="component" value="Unassembled WGS sequence"/>
</dbReference>
<evidence type="ECO:0000313" key="10">
    <source>
        <dbReference type="EMBL" id="GGI14335.1"/>
    </source>
</evidence>
<dbReference type="Gene3D" id="3.40.430.10">
    <property type="entry name" value="Dihydrofolate Reductase, subunit A"/>
    <property type="match status" value="1"/>
</dbReference>
<feature type="region of interest" description="Disordered" evidence="8">
    <location>
        <begin position="1"/>
        <end position="30"/>
    </location>
</feature>
<evidence type="ECO:0000256" key="8">
    <source>
        <dbReference type="SAM" id="MobiDB-lite"/>
    </source>
</evidence>
<dbReference type="InterPro" id="IPR012259">
    <property type="entry name" value="DHFR"/>
</dbReference>
<evidence type="ECO:0000256" key="1">
    <source>
        <dbReference type="ARBA" id="ARBA00004903"/>
    </source>
</evidence>
<gene>
    <name evidence="10" type="primary">dfrA</name>
    <name evidence="10" type="ORF">GCM10007377_10420</name>
</gene>